<sequence>MILQVKLLGLVLVLLAVAHAGFPRYFNWAGELRAVSLINRQMMYIHTLFIALAVLLMGLLCLLCAPELVATALGRKVCLGLGLFWLARLLVQFVGYSPALWRGQRFETAVHVGFALLWTYLTAVFFVVAWGRA</sequence>
<name>A0A328BTU9_9BACT</name>
<protein>
    <submittedName>
        <fullName evidence="2">Uncharacterized protein</fullName>
    </submittedName>
</protein>
<feature type="transmembrane region" description="Helical" evidence="1">
    <location>
        <begin position="108"/>
        <end position="130"/>
    </location>
</feature>
<keyword evidence="1" id="KW-0812">Transmembrane</keyword>
<keyword evidence="1" id="KW-0472">Membrane</keyword>
<proteinExistence type="predicted"/>
<accession>A0A328BTU9</accession>
<dbReference type="AlphaFoldDB" id="A0A328BTU9"/>
<evidence type="ECO:0000313" key="3">
    <source>
        <dbReference type="Proteomes" id="UP000248553"/>
    </source>
</evidence>
<reference evidence="3" key="1">
    <citation type="submission" date="2018-05" db="EMBL/GenBank/DDBJ databases">
        <authorList>
            <person name="Nie L."/>
        </authorList>
    </citation>
    <scope>NUCLEOTIDE SEQUENCE [LARGE SCALE GENOMIC DNA]</scope>
    <source>
        <strain evidence="3">NL</strain>
    </source>
</reference>
<evidence type="ECO:0000256" key="1">
    <source>
        <dbReference type="SAM" id="Phobius"/>
    </source>
</evidence>
<dbReference type="Proteomes" id="UP000248553">
    <property type="component" value="Unassembled WGS sequence"/>
</dbReference>
<evidence type="ECO:0000313" key="2">
    <source>
        <dbReference type="EMBL" id="RAK70710.1"/>
    </source>
</evidence>
<keyword evidence="3" id="KW-1185">Reference proteome</keyword>
<organism evidence="2 3">
    <name type="scientific">Hymenobacter edaphi</name>
    <dbReference type="NCBI Taxonomy" id="2211146"/>
    <lineage>
        <taxon>Bacteria</taxon>
        <taxon>Pseudomonadati</taxon>
        <taxon>Bacteroidota</taxon>
        <taxon>Cytophagia</taxon>
        <taxon>Cytophagales</taxon>
        <taxon>Hymenobacteraceae</taxon>
        <taxon>Hymenobacter</taxon>
    </lineage>
</organism>
<comment type="caution">
    <text evidence="2">The sequence shown here is derived from an EMBL/GenBank/DDBJ whole genome shotgun (WGS) entry which is preliminary data.</text>
</comment>
<feature type="transmembrane region" description="Helical" evidence="1">
    <location>
        <begin position="44"/>
        <end position="65"/>
    </location>
</feature>
<feature type="transmembrane region" description="Helical" evidence="1">
    <location>
        <begin position="77"/>
        <end position="96"/>
    </location>
</feature>
<dbReference type="OrthoDB" id="670562at2"/>
<keyword evidence="1" id="KW-1133">Transmembrane helix</keyword>
<gene>
    <name evidence="2" type="ORF">DLM85_01000</name>
</gene>
<dbReference type="EMBL" id="QHKM01000001">
    <property type="protein sequence ID" value="RAK70710.1"/>
    <property type="molecule type" value="Genomic_DNA"/>
</dbReference>